<proteinExistence type="predicted"/>
<protein>
    <submittedName>
        <fullName evidence="1">Uncharacterized protein</fullName>
    </submittedName>
</protein>
<reference evidence="1 2" key="1">
    <citation type="submission" date="2016-04" db="EMBL/GenBank/DDBJ databases">
        <title>A degradative enzymes factory behind the ericoid mycorrhizal symbiosis.</title>
        <authorList>
            <consortium name="DOE Joint Genome Institute"/>
            <person name="Martino E."/>
            <person name="Morin E."/>
            <person name="Grelet G."/>
            <person name="Kuo A."/>
            <person name="Kohler A."/>
            <person name="Daghino S."/>
            <person name="Barry K."/>
            <person name="Choi C."/>
            <person name="Cichocki N."/>
            <person name="Clum A."/>
            <person name="Copeland A."/>
            <person name="Hainaut M."/>
            <person name="Haridas S."/>
            <person name="Labutti K."/>
            <person name="Lindquist E."/>
            <person name="Lipzen A."/>
            <person name="Khouja H.-R."/>
            <person name="Murat C."/>
            <person name="Ohm R."/>
            <person name="Olson A."/>
            <person name="Spatafora J."/>
            <person name="Veneault-Fourrey C."/>
            <person name="Henrissat B."/>
            <person name="Grigoriev I."/>
            <person name="Martin F."/>
            <person name="Perotto S."/>
        </authorList>
    </citation>
    <scope>NUCLEOTIDE SEQUENCE [LARGE SCALE GENOMIC DNA]</scope>
    <source>
        <strain evidence="1 2">F</strain>
    </source>
</reference>
<sequence length="121" mass="13156">MAATRAVAGVAGAALVLQTVFVFNVPLTQSGWVKPMLSMALDTRSAMSVVKIAKKTIMPKCQSRMPRDFCLPMQHSWALGNFNTPERGEVHLPWAIPAGEPSEYPPESELPGIIDPCDFSD</sequence>
<accession>A0A2J6R104</accession>
<dbReference type="EMBL" id="KZ613960">
    <property type="protein sequence ID" value="PMD32197.1"/>
    <property type="molecule type" value="Genomic_DNA"/>
</dbReference>
<dbReference type="Proteomes" id="UP000235786">
    <property type="component" value="Unassembled WGS sequence"/>
</dbReference>
<organism evidence="1 2">
    <name type="scientific">Hyaloscypha variabilis (strain UAMH 11265 / GT02V1 / F)</name>
    <name type="common">Meliniomyces variabilis</name>
    <dbReference type="NCBI Taxonomy" id="1149755"/>
    <lineage>
        <taxon>Eukaryota</taxon>
        <taxon>Fungi</taxon>
        <taxon>Dikarya</taxon>
        <taxon>Ascomycota</taxon>
        <taxon>Pezizomycotina</taxon>
        <taxon>Leotiomycetes</taxon>
        <taxon>Helotiales</taxon>
        <taxon>Hyaloscyphaceae</taxon>
        <taxon>Hyaloscypha</taxon>
        <taxon>Hyaloscypha variabilis</taxon>
    </lineage>
</organism>
<evidence type="ECO:0000313" key="1">
    <source>
        <dbReference type="EMBL" id="PMD32197.1"/>
    </source>
</evidence>
<dbReference type="AlphaFoldDB" id="A0A2J6R104"/>
<gene>
    <name evidence="1" type="ORF">L207DRAFT_536609</name>
</gene>
<name>A0A2J6R104_HYAVF</name>
<evidence type="ECO:0000313" key="2">
    <source>
        <dbReference type="Proteomes" id="UP000235786"/>
    </source>
</evidence>
<keyword evidence="2" id="KW-1185">Reference proteome</keyword>